<dbReference type="AlphaFoldDB" id="A0A517KXH6"/>
<evidence type="ECO:0000256" key="1">
    <source>
        <dbReference type="SAM" id="MobiDB-lite"/>
    </source>
</evidence>
<accession>A0A517KXH6</accession>
<keyword evidence="3" id="KW-1185">Reference proteome</keyword>
<name>A0A517KXH6_9PEZI</name>
<dbReference type="EMBL" id="CP042185">
    <property type="protein sequence ID" value="QDS68086.1"/>
    <property type="molecule type" value="Genomic_DNA"/>
</dbReference>
<evidence type="ECO:0000313" key="3">
    <source>
        <dbReference type="Proteomes" id="UP000316270"/>
    </source>
</evidence>
<evidence type="ECO:0000313" key="2">
    <source>
        <dbReference type="EMBL" id="QDS68086.1"/>
    </source>
</evidence>
<proteinExistence type="predicted"/>
<feature type="compositionally biased region" description="Basic and acidic residues" evidence="1">
    <location>
        <begin position="97"/>
        <end position="130"/>
    </location>
</feature>
<reference evidence="2 3" key="1">
    <citation type="submission" date="2019-07" db="EMBL/GenBank/DDBJ databases">
        <title>Finished genome of Venturia effusa.</title>
        <authorList>
            <person name="Young C.A."/>
            <person name="Cox M.P."/>
            <person name="Ganley A.R.D."/>
            <person name="David W.J."/>
        </authorList>
    </citation>
    <scope>NUCLEOTIDE SEQUENCE [LARGE SCALE GENOMIC DNA]</scope>
    <source>
        <strain evidence="3">albino</strain>
    </source>
</reference>
<feature type="compositionally biased region" description="Low complexity" evidence="1">
    <location>
        <begin position="1"/>
        <end position="27"/>
    </location>
</feature>
<gene>
    <name evidence="2" type="ORF">FKW77_010024</name>
</gene>
<feature type="region of interest" description="Disordered" evidence="1">
    <location>
        <begin position="1"/>
        <end position="51"/>
    </location>
</feature>
<feature type="compositionally biased region" description="Low complexity" evidence="1">
    <location>
        <begin position="211"/>
        <end position="220"/>
    </location>
</feature>
<feature type="region of interest" description="Disordered" evidence="1">
    <location>
        <begin position="74"/>
        <end position="142"/>
    </location>
</feature>
<organism evidence="2 3">
    <name type="scientific">Venturia effusa</name>
    <dbReference type="NCBI Taxonomy" id="50376"/>
    <lineage>
        <taxon>Eukaryota</taxon>
        <taxon>Fungi</taxon>
        <taxon>Dikarya</taxon>
        <taxon>Ascomycota</taxon>
        <taxon>Pezizomycotina</taxon>
        <taxon>Dothideomycetes</taxon>
        <taxon>Pleosporomycetidae</taxon>
        <taxon>Venturiales</taxon>
        <taxon>Venturiaceae</taxon>
        <taxon>Venturia</taxon>
    </lineage>
</organism>
<dbReference type="OrthoDB" id="10506611at2759"/>
<dbReference type="Proteomes" id="UP000316270">
    <property type="component" value="Chromosome 1"/>
</dbReference>
<feature type="compositionally biased region" description="Low complexity" evidence="1">
    <location>
        <begin position="187"/>
        <end position="201"/>
    </location>
</feature>
<sequence length="295" mass="31953">MDPATTGTDDTSSTASRDRSTSFTSASQNTRTSLSCDERKDRKHKKKPSAFKSFFAVKEPSAVAFQNLAQAMKEEMEEKGQRPFGVPSGKIPASAESDYKKAKEKAKEMARLHLEAKERQKKAEEHEKAMAHAFPAPNKKGTIIADNRKNELQETAEALSYVSLDPRPSTSSYRPSALPIPLSGRQKSTSSSAPPKCKAPSLNSLPETAVSISSISSAQSSPPPSMPVTPCSPFGAPPSEARAEIAPWEVGPVQSTSAGPKKADVAPWEDDEEEEFPIRKGAKKSKGYFSTLIRR</sequence>
<feature type="region of interest" description="Disordered" evidence="1">
    <location>
        <begin position="160"/>
        <end position="281"/>
    </location>
</feature>
<protein>
    <submittedName>
        <fullName evidence="2">Uncharacterized protein</fullName>
    </submittedName>
</protein>